<dbReference type="PANTHER" id="PTHR43179">
    <property type="entry name" value="RHAMNOSYLTRANSFERASE WBBL"/>
    <property type="match status" value="1"/>
</dbReference>
<evidence type="ECO:0000313" key="6">
    <source>
        <dbReference type="EMBL" id="NYE85522.1"/>
    </source>
</evidence>
<dbReference type="GO" id="GO:0016757">
    <property type="term" value="F:glycosyltransferase activity"/>
    <property type="evidence" value="ECO:0007669"/>
    <property type="project" value="UniProtKB-KW"/>
</dbReference>
<protein>
    <submittedName>
        <fullName evidence="6">Glycosyltransferase involved in cell wall biosynthesis</fullName>
    </submittedName>
</protein>
<comment type="similarity">
    <text evidence="1">Belongs to the glycosyltransferase 2 family.</text>
</comment>
<evidence type="ECO:0000256" key="3">
    <source>
        <dbReference type="ARBA" id="ARBA00022679"/>
    </source>
</evidence>
<dbReference type="SUPFAM" id="SSF53448">
    <property type="entry name" value="Nucleotide-diphospho-sugar transferases"/>
    <property type="match status" value="1"/>
</dbReference>
<organism evidence="6 7">
    <name type="scientific">Pigmentiphaga litoralis</name>
    <dbReference type="NCBI Taxonomy" id="516702"/>
    <lineage>
        <taxon>Bacteria</taxon>
        <taxon>Pseudomonadati</taxon>
        <taxon>Pseudomonadota</taxon>
        <taxon>Betaproteobacteria</taxon>
        <taxon>Burkholderiales</taxon>
        <taxon>Alcaligenaceae</taxon>
        <taxon>Pigmentiphaga</taxon>
    </lineage>
</organism>
<accession>A0A7Y9IYU2</accession>
<dbReference type="InterPro" id="IPR029044">
    <property type="entry name" value="Nucleotide-diphossugar_trans"/>
</dbReference>
<feature type="region of interest" description="Disordered" evidence="4">
    <location>
        <begin position="1"/>
        <end position="41"/>
    </location>
</feature>
<dbReference type="AlphaFoldDB" id="A0A7Y9IYU2"/>
<dbReference type="RefSeq" id="WP_179589521.1">
    <property type="nucleotide sequence ID" value="NZ_JACBYR010000002.1"/>
</dbReference>
<dbReference type="Pfam" id="PF00535">
    <property type="entry name" value="Glycos_transf_2"/>
    <property type="match status" value="1"/>
</dbReference>
<evidence type="ECO:0000259" key="5">
    <source>
        <dbReference type="Pfam" id="PF00535"/>
    </source>
</evidence>
<keyword evidence="7" id="KW-1185">Reference proteome</keyword>
<dbReference type="EMBL" id="JACBYR010000002">
    <property type="protein sequence ID" value="NYE85522.1"/>
    <property type="molecule type" value="Genomic_DNA"/>
</dbReference>
<evidence type="ECO:0000256" key="4">
    <source>
        <dbReference type="SAM" id="MobiDB-lite"/>
    </source>
</evidence>
<evidence type="ECO:0000256" key="1">
    <source>
        <dbReference type="ARBA" id="ARBA00006739"/>
    </source>
</evidence>
<evidence type="ECO:0000313" key="7">
    <source>
        <dbReference type="Proteomes" id="UP000542125"/>
    </source>
</evidence>
<dbReference type="Proteomes" id="UP000542125">
    <property type="component" value="Unassembled WGS sequence"/>
</dbReference>
<feature type="compositionally biased region" description="Low complexity" evidence="4">
    <location>
        <begin position="15"/>
        <end position="33"/>
    </location>
</feature>
<comment type="caution">
    <text evidence="6">The sequence shown here is derived from an EMBL/GenBank/DDBJ whole genome shotgun (WGS) entry which is preliminary data.</text>
</comment>
<dbReference type="InterPro" id="IPR001173">
    <property type="entry name" value="Glyco_trans_2-like"/>
</dbReference>
<dbReference type="Gene3D" id="3.90.550.10">
    <property type="entry name" value="Spore Coat Polysaccharide Biosynthesis Protein SpsA, Chain A"/>
    <property type="match status" value="1"/>
</dbReference>
<sequence length="349" mass="37979">MNAASFPAARHATHRASGSDPSASSADHAARAGVGPSAPGEDTVSVCICTYRRREKLSLLLGDLLRQRRLPDQIVVVDNDHHGSARDVVEAFRARLTRASSAGGIDVVYAVQPEKNIAITRNATVAHATSYWLAMADDDERAPEDWIANLLRTARSTQADGVLGPCLPLIPDTAPDWIRRAGFYDWVRFPTGTPVPTNAFRAGNLIVRRDAILAMQPMFDPAFGLTGGEDGDLLMRMQGAGFRFVWCDDAAVTEIVEPARLHLGWILKRARRGGQDFARHVMGGKLGPATPARLTVFFSRAVLQMLLGGVLAVLTLPLGRHRAVHWLARAYANYGKLTALWGGRDLEYA</sequence>
<feature type="domain" description="Glycosyltransferase 2-like" evidence="5">
    <location>
        <begin position="45"/>
        <end position="180"/>
    </location>
</feature>
<reference evidence="6 7" key="1">
    <citation type="submission" date="2020-07" db="EMBL/GenBank/DDBJ databases">
        <title>Genomic Encyclopedia of Type Strains, Phase IV (KMG-V): Genome sequencing to study the core and pangenomes of soil and plant-associated prokaryotes.</title>
        <authorList>
            <person name="Whitman W."/>
        </authorList>
    </citation>
    <scope>NUCLEOTIDE SEQUENCE [LARGE SCALE GENOMIC DNA]</scope>
    <source>
        <strain evidence="6 7">SAS40</strain>
    </source>
</reference>
<evidence type="ECO:0000256" key="2">
    <source>
        <dbReference type="ARBA" id="ARBA00022676"/>
    </source>
</evidence>
<dbReference type="PANTHER" id="PTHR43179:SF12">
    <property type="entry name" value="GALACTOFURANOSYLTRANSFERASE GLFT2"/>
    <property type="match status" value="1"/>
</dbReference>
<gene>
    <name evidence="6" type="ORF">FHW18_004829</name>
</gene>
<name>A0A7Y9IYU2_9BURK</name>
<keyword evidence="2" id="KW-0328">Glycosyltransferase</keyword>
<keyword evidence="3 6" id="KW-0808">Transferase</keyword>
<proteinExistence type="inferred from homology"/>